<feature type="domain" description="Alpha-2-macroglobulin MG1" evidence="1">
    <location>
        <begin position="20"/>
        <end position="44"/>
    </location>
</feature>
<dbReference type="InterPro" id="IPR040639">
    <property type="entry name" value="A2MG_MG1"/>
</dbReference>
<evidence type="ECO:0000313" key="3">
    <source>
        <dbReference type="Proteomes" id="UP000282378"/>
    </source>
</evidence>
<comment type="caution">
    <text evidence="2">The sequence shown here is derived from an EMBL/GenBank/DDBJ whole genome shotgun (WGS) entry which is preliminary data.</text>
</comment>
<evidence type="ECO:0000259" key="1">
    <source>
        <dbReference type="Pfam" id="PF17970"/>
    </source>
</evidence>
<feature type="non-terminal residue" evidence="2">
    <location>
        <position position="44"/>
    </location>
</feature>
<dbReference type="Pfam" id="PF17970">
    <property type="entry name" value="bMG1"/>
    <property type="match status" value="1"/>
</dbReference>
<dbReference type="Proteomes" id="UP000282378">
    <property type="component" value="Unassembled WGS sequence"/>
</dbReference>
<evidence type="ECO:0000313" key="2">
    <source>
        <dbReference type="EMBL" id="RML89607.1"/>
    </source>
</evidence>
<reference evidence="2 3" key="1">
    <citation type="submission" date="2018-08" db="EMBL/GenBank/DDBJ databases">
        <title>Recombination of ecologically and evolutionarily significant loci maintains genetic cohesion in the Pseudomonas syringae species complex.</title>
        <authorList>
            <person name="Dillon M."/>
            <person name="Thakur S."/>
            <person name="Almeida R.N.D."/>
            <person name="Weir B.S."/>
            <person name="Guttman D.S."/>
        </authorList>
    </citation>
    <scope>NUCLEOTIDE SEQUENCE [LARGE SCALE GENOMIC DNA]</scope>
    <source>
        <strain evidence="2 3">88_10</strain>
    </source>
</reference>
<sequence length="44" mass="4614">QATVADTKPRPAVDLAALSKRYAGRELTVIDVSEIQVDGASTLS</sequence>
<name>A0A3M2ZNR1_PSEYM</name>
<dbReference type="AlphaFoldDB" id="A0A3M2ZNR1"/>
<feature type="non-terminal residue" evidence="2">
    <location>
        <position position="1"/>
    </location>
</feature>
<organism evidence="2 3">
    <name type="scientific">Pseudomonas syringae pv. maculicola</name>
    <dbReference type="NCBI Taxonomy" id="59511"/>
    <lineage>
        <taxon>Bacteria</taxon>
        <taxon>Pseudomonadati</taxon>
        <taxon>Pseudomonadota</taxon>
        <taxon>Gammaproteobacteria</taxon>
        <taxon>Pseudomonadales</taxon>
        <taxon>Pseudomonadaceae</taxon>
        <taxon>Pseudomonas</taxon>
    </lineage>
</organism>
<accession>A0A3M2ZNR1</accession>
<dbReference type="EMBL" id="RBNL01001437">
    <property type="protein sequence ID" value="RML89607.1"/>
    <property type="molecule type" value="Genomic_DNA"/>
</dbReference>
<protein>
    <recommendedName>
        <fullName evidence="1">Alpha-2-macroglobulin MG1 domain-containing protein</fullName>
    </recommendedName>
</protein>
<proteinExistence type="predicted"/>
<gene>
    <name evidence="2" type="ORF">APX70_07930</name>
</gene>